<protein>
    <submittedName>
        <fullName evidence="3">Uncharacterized protein</fullName>
    </submittedName>
</protein>
<proteinExistence type="predicted"/>
<evidence type="ECO:0000256" key="2">
    <source>
        <dbReference type="SAM" id="SignalP"/>
    </source>
</evidence>
<evidence type="ECO:0000256" key="1">
    <source>
        <dbReference type="SAM" id="MobiDB-lite"/>
    </source>
</evidence>
<organism evidence="3 4">
    <name type="scientific">Stephanodiscus triporus</name>
    <dbReference type="NCBI Taxonomy" id="2934178"/>
    <lineage>
        <taxon>Eukaryota</taxon>
        <taxon>Sar</taxon>
        <taxon>Stramenopiles</taxon>
        <taxon>Ochrophyta</taxon>
        <taxon>Bacillariophyta</taxon>
        <taxon>Coscinodiscophyceae</taxon>
        <taxon>Thalassiosirophycidae</taxon>
        <taxon>Stephanodiscales</taxon>
        <taxon>Stephanodiscaceae</taxon>
        <taxon>Stephanodiscus</taxon>
    </lineage>
</organism>
<reference evidence="3 4" key="1">
    <citation type="submission" date="2024-10" db="EMBL/GenBank/DDBJ databases">
        <title>Updated reference genomes for cyclostephanoid diatoms.</title>
        <authorList>
            <person name="Roberts W.R."/>
            <person name="Alverson A.J."/>
        </authorList>
    </citation>
    <scope>NUCLEOTIDE SEQUENCE [LARGE SCALE GENOMIC DNA]</scope>
    <source>
        <strain evidence="3 4">AJA276-08</strain>
    </source>
</reference>
<name>A0ABD3NYW2_9STRA</name>
<feature type="chain" id="PRO_5044789971" evidence="2">
    <location>
        <begin position="18"/>
        <end position="212"/>
    </location>
</feature>
<dbReference type="Proteomes" id="UP001530315">
    <property type="component" value="Unassembled WGS sequence"/>
</dbReference>
<accession>A0ABD3NYW2</accession>
<keyword evidence="2" id="KW-0732">Signal</keyword>
<feature type="signal peptide" evidence="2">
    <location>
        <begin position="1"/>
        <end position="17"/>
    </location>
</feature>
<keyword evidence="4" id="KW-1185">Reference proteome</keyword>
<gene>
    <name evidence="3" type="ORF">ACHAW5_001871</name>
</gene>
<feature type="compositionally biased region" description="Basic and acidic residues" evidence="1">
    <location>
        <begin position="54"/>
        <end position="64"/>
    </location>
</feature>
<sequence length="212" mass="22934">MWPNVLILLLLSSTIRAFLPSAELRVTARTSSRRKIAVDRTTSKLDGGLFGLEGKCDENGEGKSRSSSSSSSSSQSEIISSAPTSRVMEIPVASIKRGGLRFALGLHLVGLQDKGTWRPNQADENALDMHFKDGTAMFKLILDDDAIRVIRYGVRPSLAYLLQESVALHGILDELSTLCSDAGIESGNRLLLLEEPGDAIDRARATLPARKA</sequence>
<evidence type="ECO:0000313" key="3">
    <source>
        <dbReference type="EMBL" id="KAL3780671.1"/>
    </source>
</evidence>
<dbReference type="AlphaFoldDB" id="A0ABD3NYW2"/>
<feature type="compositionally biased region" description="Low complexity" evidence="1">
    <location>
        <begin position="65"/>
        <end position="81"/>
    </location>
</feature>
<feature type="region of interest" description="Disordered" evidence="1">
    <location>
        <begin position="49"/>
        <end position="82"/>
    </location>
</feature>
<dbReference type="EMBL" id="JALLAZ020001103">
    <property type="protein sequence ID" value="KAL3780671.1"/>
    <property type="molecule type" value="Genomic_DNA"/>
</dbReference>
<comment type="caution">
    <text evidence="3">The sequence shown here is derived from an EMBL/GenBank/DDBJ whole genome shotgun (WGS) entry which is preliminary data.</text>
</comment>
<evidence type="ECO:0000313" key="4">
    <source>
        <dbReference type="Proteomes" id="UP001530315"/>
    </source>
</evidence>